<evidence type="ECO:0000259" key="1">
    <source>
        <dbReference type="Pfam" id="PF02371"/>
    </source>
</evidence>
<dbReference type="InterPro" id="IPR003346">
    <property type="entry name" value="Transposase_20"/>
</dbReference>
<sequence>HHTWLHQHRFADPALQATYDTCLETVELTLDRRDRLDARVAALAETEPYAEVVHALMCLRGINVLTAFGLAVEVGDWTRFTGKTIGAYLGLVPSEHSSGATRSQGSITKTGNAHARRLLVEAAWHHRRPYRTATRDMRARWDKADEASRVRGHQGNQRLHRQWEKFEASHKRRVIADVAVARELAGWCWSLAAPVQREHPWPAD</sequence>
<keyword evidence="3" id="KW-1185">Reference proteome</keyword>
<gene>
    <name evidence="2" type="ORF">ACETWP_17270</name>
</gene>
<dbReference type="PANTHER" id="PTHR33055">
    <property type="entry name" value="TRANSPOSASE FOR INSERTION SEQUENCE ELEMENT IS1111A"/>
    <property type="match status" value="1"/>
</dbReference>
<dbReference type="EMBL" id="JBHDLJ010000025">
    <property type="protein sequence ID" value="MFB0836342.1"/>
    <property type="molecule type" value="Genomic_DNA"/>
</dbReference>
<feature type="domain" description="Transposase IS116/IS110/IS902 C-terminal" evidence="1">
    <location>
        <begin position="54"/>
        <end position="127"/>
    </location>
</feature>
<dbReference type="Proteomes" id="UP001575652">
    <property type="component" value="Unassembled WGS sequence"/>
</dbReference>
<name>A0ABV4USA8_9MICC</name>
<accession>A0ABV4USA8</accession>
<proteinExistence type="predicted"/>
<feature type="non-terminal residue" evidence="2">
    <location>
        <position position="1"/>
    </location>
</feature>
<dbReference type="RefSeq" id="WP_373973528.1">
    <property type="nucleotide sequence ID" value="NZ_JBHDLJ010000025.1"/>
</dbReference>
<organism evidence="2 3">
    <name type="scientific">Arthrobacter halodurans</name>
    <dbReference type="NCBI Taxonomy" id="516699"/>
    <lineage>
        <taxon>Bacteria</taxon>
        <taxon>Bacillati</taxon>
        <taxon>Actinomycetota</taxon>
        <taxon>Actinomycetes</taxon>
        <taxon>Micrococcales</taxon>
        <taxon>Micrococcaceae</taxon>
        <taxon>Arthrobacter</taxon>
    </lineage>
</organism>
<protein>
    <submittedName>
        <fullName evidence="2">Transposase</fullName>
    </submittedName>
</protein>
<evidence type="ECO:0000313" key="2">
    <source>
        <dbReference type="EMBL" id="MFB0836342.1"/>
    </source>
</evidence>
<comment type="caution">
    <text evidence="2">The sequence shown here is derived from an EMBL/GenBank/DDBJ whole genome shotgun (WGS) entry which is preliminary data.</text>
</comment>
<dbReference type="Pfam" id="PF02371">
    <property type="entry name" value="Transposase_20"/>
    <property type="match status" value="1"/>
</dbReference>
<dbReference type="InterPro" id="IPR047650">
    <property type="entry name" value="Transpos_IS110"/>
</dbReference>
<evidence type="ECO:0000313" key="3">
    <source>
        <dbReference type="Proteomes" id="UP001575652"/>
    </source>
</evidence>
<reference evidence="2 3" key="1">
    <citation type="submission" date="2024-09" db="EMBL/GenBank/DDBJ databases">
        <authorList>
            <person name="Salinas-Garcia M.A."/>
            <person name="Prieme A."/>
        </authorList>
    </citation>
    <scope>NUCLEOTIDE SEQUENCE [LARGE SCALE GENOMIC DNA]</scope>
    <source>
        <strain evidence="2 3">DSM 21081</strain>
    </source>
</reference>
<dbReference type="PANTHER" id="PTHR33055:SF3">
    <property type="entry name" value="PUTATIVE TRANSPOSASE FOR IS117-RELATED"/>
    <property type="match status" value="1"/>
</dbReference>